<evidence type="ECO:0000313" key="2">
    <source>
        <dbReference type="EMBL" id="MBW0530983.1"/>
    </source>
</evidence>
<organism evidence="2 3">
    <name type="scientific">Austropuccinia psidii MF-1</name>
    <dbReference type="NCBI Taxonomy" id="1389203"/>
    <lineage>
        <taxon>Eukaryota</taxon>
        <taxon>Fungi</taxon>
        <taxon>Dikarya</taxon>
        <taxon>Basidiomycota</taxon>
        <taxon>Pucciniomycotina</taxon>
        <taxon>Pucciniomycetes</taxon>
        <taxon>Pucciniales</taxon>
        <taxon>Sphaerophragmiaceae</taxon>
        <taxon>Austropuccinia</taxon>
    </lineage>
</organism>
<feature type="compositionally biased region" description="Basic and acidic residues" evidence="1">
    <location>
        <begin position="1"/>
        <end position="15"/>
    </location>
</feature>
<evidence type="ECO:0000313" key="3">
    <source>
        <dbReference type="Proteomes" id="UP000765509"/>
    </source>
</evidence>
<protein>
    <submittedName>
        <fullName evidence="2">Uncharacterized protein</fullName>
    </submittedName>
</protein>
<reference evidence="2" key="1">
    <citation type="submission" date="2021-03" db="EMBL/GenBank/DDBJ databases">
        <title>Draft genome sequence of rust myrtle Austropuccinia psidii MF-1, a brazilian biotype.</title>
        <authorList>
            <person name="Quecine M.C."/>
            <person name="Pachon D.M.R."/>
            <person name="Bonatelli M.L."/>
            <person name="Correr F.H."/>
            <person name="Franceschini L.M."/>
            <person name="Leite T.F."/>
            <person name="Margarido G.R.A."/>
            <person name="Almeida C.A."/>
            <person name="Ferrarezi J.A."/>
            <person name="Labate C.A."/>
        </authorList>
    </citation>
    <scope>NUCLEOTIDE SEQUENCE</scope>
    <source>
        <strain evidence="2">MF-1</strain>
    </source>
</reference>
<comment type="caution">
    <text evidence="2">The sequence shown here is derived from an EMBL/GenBank/DDBJ whole genome shotgun (WGS) entry which is preliminary data.</text>
</comment>
<gene>
    <name evidence="2" type="ORF">O181_070698</name>
</gene>
<feature type="region of interest" description="Disordered" evidence="1">
    <location>
        <begin position="1"/>
        <end position="32"/>
    </location>
</feature>
<feature type="compositionally biased region" description="Basic and acidic residues" evidence="1">
    <location>
        <begin position="23"/>
        <end position="32"/>
    </location>
</feature>
<dbReference type="AlphaFoldDB" id="A0A9Q3F4D6"/>
<proteinExistence type="predicted"/>
<keyword evidence="3" id="KW-1185">Reference proteome</keyword>
<name>A0A9Q3F4D6_9BASI</name>
<accession>A0A9Q3F4D6</accession>
<evidence type="ECO:0000256" key="1">
    <source>
        <dbReference type="SAM" id="MobiDB-lite"/>
    </source>
</evidence>
<sequence>MEREVEIESKEKVEGDQEVETQEPEHRPSIEALSTHDLKMWEEWIDRHLPPSSEHDDYIKNKNPQVNSLSLIPFPEFWRIDDEPESNKSYIWKEDRKSSLYMEEVNEKEKKEDKVIHK</sequence>
<dbReference type="Proteomes" id="UP000765509">
    <property type="component" value="Unassembled WGS sequence"/>
</dbReference>
<dbReference type="EMBL" id="AVOT02036471">
    <property type="protein sequence ID" value="MBW0530983.1"/>
    <property type="molecule type" value="Genomic_DNA"/>
</dbReference>